<accession>A0A6G1JYY7</accession>
<evidence type="ECO:0000313" key="2">
    <source>
        <dbReference type="EMBL" id="KAF2705824.1"/>
    </source>
</evidence>
<protein>
    <submittedName>
        <fullName evidence="2">Uncharacterized protein</fullName>
    </submittedName>
</protein>
<evidence type="ECO:0000256" key="1">
    <source>
        <dbReference type="SAM" id="MobiDB-lite"/>
    </source>
</evidence>
<feature type="compositionally biased region" description="Basic residues" evidence="1">
    <location>
        <begin position="50"/>
        <end position="71"/>
    </location>
</feature>
<evidence type="ECO:0000313" key="3">
    <source>
        <dbReference type="Proteomes" id="UP000799428"/>
    </source>
</evidence>
<organism evidence="2 3">
    <name type="scientific">Pleomassaria siparia CBS 279.74</name>
    <dbReference type="NCBI Taxonomy" id="1314801"/>
    <lineage>
        <taxon>Eukaryota</taxon>
        <taxon>Fungi</taxon>
        <taxon>Dikarya</taxon>
        <taxon>Ascomycota</taxon>
        <taxon>Pezizomycotina</taxon>
        <taxon>Dothideomycetes</taxon>
        <taxon>Pleosporomycetidae</taxon>
        <taxon>Pleosporales</taxon>
        <taxon>Pleomassariaceae</taxon>
        <taxon>Pleomassaria</taxon>
    </lineage>
</organism>
<sequence>MYLYSMYVQCTMYIHTYPACSVKTICCLARLSARLALFQTHVFTPSFNHGRQRQRQRRRQHQRQRQHRRRQNAPPLPPPKKCRAGTLQVALSTVCIMHTTTVTNILCTYFVCKQAKFIVHSANPTRASDWFTYPCLSHLSHRTAAEDGPLTYIQRIPHFLTRFLLKTRQLRRPKEPRGAVLLISDERIPAALTDRQTDRQDRSPMNLGLLDARCICTVHTVCNCTYIHMYIPV</sequence>
<gene>
    <name evidence="2" type="ORF">K504DRAFT_84738</name>
</gene>
<feature type="region of interest" description="Disordered" evidence="1">
    <location>
        <begin position="48"/>
        <end position="81"/>
    </location>
</feature>
<reference evidence="2" key="1">
    <citation type="journal article" date="2020" name="Stud. Mycol.">
        <title>101 Dothideomycetes genomes: a test case for predicting lifestyles and emergence of pathogens.</title>
        <authorList>
            <person name="Haridas S."/>
            <person name="Albert R."/>
            <person name="Binder M."/>
            <person name="Bloem J."/>
            <person name="Labutti K."/>
            <person name="Salamov A."/>
            <person name="Andreopoulos B."/>
            <person name="Baker S."/>
            <person name="Barry K."/>
            <person name="Bills G."/>
            <person name="Bluhm B."/>
            <person name="Cannon C."/>
            <person name="Castanera R."/>
            <person name="Culley D."/>
            <person name="Daum C."/>
            <person name="Ezra D."/>
            <person name="Gonzalez J."/>
            <person name="Henrissat B."/>
            <person name="Kuo A."/>
            <person name="Liang C."/>
            <person name="Lipzen A."/>
            <person name="Lutzoni F."/>
            <person name="Magnuson J."/>
            <person name="Mondo S."/>
            <person name="Nolan M."/>
            <person name="Ohm R."/>
            <person name="Pangilinan J."/>
            <person name="Park H.-J."/>
            <person name="Ramirez L."/>
            <person name="Alfaro M."/>
            <person name="Sun H."/>
            <person name="Tritt A."/>
            <person name="Yoshinaga Y."/>
            <person name="Zwiers L.-H."/>
            <person name="Turgeon B."/>
            <person name="Goodwin S."/>
            <person name="Spatafora J."/>
            <person name="Crous P."/>
            <person name="Grigoriev I."/>
        </authorList>
    </citation>
    <scope>NUCLEOTIDE SEQUENCE</scope>
    <source>
        <strain evidence="2">CBS 279.74</strain>
    </source>
</reference>
<dbReference type="AlphaFoldDB" id="A0A6G1JYY7"/>
<proteinExistence type="predicted"/>
<name>A0A6G1JYY7_9PLEO</name>
<dbReference type="Proteomes" id="UP000799428">
    <property type="component" value="Unassembled WGS sequence"/>
</dbReference>
<keyword evidence="3" id="KW-1185">Reference proteome</keyword>
<dbReference type="EMBL" id="MU005777">
    <property type="protein sequence ID" value="KAF2705824.1"/>
    <property type="molecule type" value="Genomic_DNA"/>
</dbReference>